<reference evidence="2 3" key="1">
    <citation type="journal article" date="2015" name="Genome Announc.">
        <title>Complete Genome Sequence of the Type Strain Corynebacterium mustelae DSM 45274, Isolated from Various Tissues of a Male Ferret with Lethal Sepsis.</title>
        <authorList>
            <person name="Ruckert C."/>
            <person name="Eimer J."/>
            <person name="Winkler A."/>
            <person name="Tauch A."/>
        </authorList>
    </citation>
    <scope>NUCLEOTIDE SEQUENCE [LARGE SCALE GENOMIC DNA]</scope>
    <source>
        <strain evidence="2 3">DSM 45274</strain>
    </source>
</reference>
<protein>
    <submittedName>
        <fullName evidence="2">DivIVA domain</fullName>
    </submittedName>
</protein>
<evidence type="ECO:0000313" key="3">
    <source>
        <dbReference type="Proteomes" id="UP000035199"/>
    </source>
</evidence>
<dbReference type="KEGG" id="cmv:CMUST_06050"/>
<keyword evidence="1" id="KW-0812">Transmembrane</keyword>
<feature type="transmembrane region" description="Helical" evidence="1">
    <location>
        <begin position="6"/>
        <end position="28"/>
    </location>
</feature>
<dbReference type="RefSeq" id="WP_052844558.1">
    <property type="nucleotide sequence ID" value="NZ_CP011542.1"/>
</dbReference>
<dbReference type="Proteomes" id="UP000035199">
    <property type="component" value="Chromosome"/>
</dbReference>
<sequence>MIVVSWIVLFILVIICAIAFFFIFANVFTSGEKLEPMESAPDVIASNRAAAQNGDTEAIRFDTAKRGYQTDQVDALIADLLDIIDELKDKNAGYSHLRPSVATEVNQADLRDM</sequence>
<keyword evidence="1" id="KW-0472">Membrane</keyword>
<dbReference type="OrthoDB" id="3404379at2"/>
<reference evidence="3" key="2">
    <citation type="submission" date="2015-05" db="EMBL/GenBank/DDBJ databases">
        <title>Complete genome sequence of Corynebacterium mustelae DSM 45274, isolated from various tissues of a male ferret with lethal sepsis.</title>
        <authorList>
            <person name="Ruckert C."/>
            <person name="Albersmeier A."/>
            <person name="Winkler A."/>
            <person name="Tauch A."/>
        </authorList>
    </citation>
    <scope>NUCLEOTIDE SEQUENCE [LARGE SCALE GENOMIC DNA]</scope>
    <source>
        <strain evidence="3">DSM 45274</strain>
    </source>
</reference>
<proteinExistence type="predicted"/>
<dbReference type="NCBIfam" id="TIGR03544">
    <property type="entry name" value="DivI1A_domain"/>
    <property type="match status" value="1"/>
</dbReference>
<dbReference type="InterPro" id="IPR019933">
    <property type="entry name" value="DivIVA_domain"/>
</dbReference>
<dbReference type="PATRIC" id="fig|571915.4.peg.1287"/>
<evidence type="ECO:0000256" key="1">
    <source>
        <dbReference type="SAM" id="Phobius"/>
    </source>
</evidence>
<dbReference type="AlphaFoldDB" id="A0A0G3GWJ1"/>
<keyword evidence="3" id="KW-1185">Reference proteome</keyword>
<keyword evidence="1" id="KW-1133">Transmembrane helix</keyword>
<accession>A0A0G3GWJ1</accession>
<organism evidence="2 3">
    <name type="scientific">Corynebacterium mustelae</name>
    <dbReference type="NCBI Taxonomy" id="571915"/>
    <lineage>
        <taxon>Bacteria</taxon>
        <taxon>Bacillati</taxon>
        <taxon>Actinomycetota</taxon>
        <taxon>Actinomycetes</taxon>
        <taxon>Mycobacteriales</taxon>
        <taxon>Corynebacteriaceae</taxon>
        <taxon>Corynebacterium</taxon>
    </lineage>
</organism>
<dbReference type="EMBL" id="CP011542">
    <property type="protein sequence ID" value="AKK05546.1"/>
    <property type="molecule type" value="Genomic_DNA"/>
</dbReference>
<evidence type="ECO:0000313" key="2">
    <source>
        <dbReference type="EMBL" id="AKK05546.1"/>
    </source>
</evidence>
<dbReference type="STRING" id="571915.CMUST_06050"/>
<gene>
    <name evidence="2" type="ORF">CMUST_06050</name>
</gene>
<name>A0A0G3GWJ1_9CORY</name>